<accession>A0A8E2DEN9</accession>
<keyword evidence="3" id="KW-1185">Reference proteome</keyword>
<evidence type="ECO:0000256" key="1">
    <source>
        <dbReference type="SAM" id="MobiDB-lite"/>
    </source>
</evidence>
<dbReference type="EMBL" id="KV722773">
    <property type="protein sequence ID" value="OCH83892.1"/>
    <property type="molecule type" value="Genomic_DNA"/>
</dbReference>
<dbReference type="Proteomes" id="UP000250043">
    <property type="component" value="Unassembled WGS sequence"/>
</dbReference>
<name>A0A8E2DEN9_9APHY</name>
<protein>
    <submittedName>
        <fullName evidence="2">Uncharacterized protein</fullName>
    </submittedName>
</protein>
<sequence length="1036" mass="115550">ANDEEWRAKRPSCDGIRASTGTDVWDGIFRASFAHSRSHANAAHEVPSYIVVTSPHSRGHANAEHGVSITIGVPVLAPMRMGALLELWHDSRIRATTRMRRMAYEAIFRMHLVMHGVIPDSIKADSALERKAYAIANVFMSIYLRDVVQAVQSVMAPVIARFKSDPDERLSRRGHSCEEALQSWASLTYPLEMTTAAFRPLLLILTIEDDDPPSALPGPADNVVSTERFVKVLWSMCRPSNPDPIRSPLFRSGYAPRALQCAVKFIIRLASSLSATEHESLILRALLRACSHYRVAFVPWAQRRDGRGRPSHRAQVNEWKMLGRTPAVNDIIPVTGRQVRDPHPDDRMPSATQFTKAHTVSHFNAAWSVQDISLGRLGPYLSRTVPPSDWKPMTNVTERDGIVHRTYKWVVNNINMSDDAHKFAMLAGIVMAKSVPNIFHESDVFDAEYSSLRLKGKSLSSTDRVRHLRWRGLPKTSSGRKGFKSASPFISMVPTAIIALIEDASPLLEQCNQGKPGLDSKWTSKHSNKCIGGVNFVRLGVAVAQGDRALLNPVFRQHYFMLSKEQLAEKYRFIASKWNESPFGPFDALTYMVGREHATFLSENGAQFQRIITLTTAACMGLERVRTKLEPTKIDAARQVRECDVVKADNTDPLAMEGLLYRDMLYEANRELLACGMTQLMCIPGFRDTVLACRLDAGLSHVDSPARERRHEVRGMFDPTQVGKNDSIIVGQTDPAFMPDADLERVEMEQMRLSMIRDAYGEQQWLGGFIRRAKIIRVYATWVIMQKATEVLNKEMRGAMGCTVFILHPSSAMRTLMIKEEDLLRLVSLTATACVGLGRIHDGVVGPGCRCEVNGRAVEGHTEESVRAVTYQAMIREANEILKSAGCEKLMRIPAYSEVIVNARLALGALSIKQSSKVSMSIIDGCSFDPLLVYPQRVTLNEDLDPAFGEPTARTSEDDIDGTRAARVRSYIENSAFAQLRECAKSPFNRDIIARHRGRAIYANAAMPPARNDHDDVVASSSTVSSSALWSDRQRR</sequence>
<evidence type="ECO:0000313" key="3">
    <source>
        <dbReference type="Proteomes" id="UP000250043"/>
    </source>
</evidence>
<gene>
    <name evidence="2" type="ORF">OBBRIDRAFT_808657</name>
</gene>
<proteinExistence type="predicted"/>
<feature type="compositionally biased region" description="Low complexity" evidence="1">
    <location>
        <begin position="1018"/>
        <end position="1028"/>
    </location>
</feature>
<organism evidence="2 3">
    <name type="scientific">Obba rivulosa</name>
    <dbReference type="NCBI Taxonomy" id="1052685"/>
    <lineage>
        <taxon>Eukaryota</taxon>
        <taxon>Fungi</taxon>
        <taxon>Dikarya</taxon>
        <taxon>Basidiomycota</taxon>
        <taxon>Agaricomycotina</taxon>
        <taxon>Agaricomycetes</taxon>
        <taxon>Polyporales</taxon>
        <taxon>Gelatoporiaceae</taxon>
        <taxon>Obba</taxon>
    </lineage>
</organism>
<dbReference type="AlphaFoldDB" id="A0A8E2DEN9"/>
<dbReference type="OrthoDB" id="2804548at2759"/>
<feature type="non-terminal residue" evidence="2">
    <location>
        <position position="1036"/>
    </location>
</feature>
<reference evidence="2 3" key="1">
    <citation type="submission" date="2016-07" db="EMBL/GenBank/DDBJ databases">
        <title>Draft genome of the white-rot fungus Obba rivulosa 3A-2.</title>
        <authorList>
            <consortium name="DOE Joint Genome Institute"/>
            <person name="Miettinen O."/>
            <person name="Riley R."/>
            <person name="Acob R."/>
            <person name="Barry K."/>
            <person name="Cullen D."/>
            <person name="De Vries R."/>
            <person name="Hainaut M."/>
            <person name="Hatakka A."/>
            <person name="Henrissat B."/>
            <person name="Hilden K."/>
            <person name="Kuo R."/>
            <person name="Labutti K."/>
            <person name="Lipzen A."/>
            <person name="Makela M.R."/>
            <person name="Sandor L."/>
            <person name="Spatafora J.W."/>
            <person name="Grigoriev I.V."/>
            <person name="Hibbett D.S."/>
        </authorList>
    </citation>
    <scope>NUCLEOTIDE SEQUENCE [LARGE SCALE GENOMIC DNA]</scope>
    <source>
        <strain evidence="2 3">3A-2</strain>
    </source>
</reference>
<feature type="region of interest" description="Disordered" evidence="1">
    <location>
        <begin position="1011"/>
        <end position="1036"/>
    </location>
</feature>
<evidence type="ECO:0000313" key="2">
    <source>
        <dbReference type="EMBL" id="OCH83892.1"/>
    </source>
</evidence>